<dbReference type="AlphaFoldDB" id="A0A261T7P5"/>
<feature type="compositionally biased region" description="Low complexity" evidence="1">
    <location>
        <begin position="150"/>
        <end position="161"/>
    </location>
</feature>
<protein>
    <submittedName>
        <fullName evidence="2">Uncharacterized protein</fullName>
    </submittedName>
</protein>
<feature type="compositionally biased region" description="Low complexity" evidence="1">
    <location>
        <begin position="56"/>
        <end position="78"/>
    </location>
</feature>
<sequence>MCRPGLFKLVRVMVARERVDKRVSRTILGTVLAANMALAACASTDAPPDASPPATPSATATQTPSAPAAAAQPRQAVRTAAANDIARYGIGVLSPVQPQRVTPPSEIDAYALPPEADPCAGLVSTAEAGLPEDPHTGPAPGEGLQPQTTPPLGLDAGAAAPDAGVAASPDVLCASPYPDYPVSQSSAAYSFDLEAAELVASRPVGGTGIAPQRRRWFSAVSSVPTTSYTGQNWRYTPSVGAGPSVGVGNVTSLAPSWGNSAPIGGIQFSERATGSALKPGEFGYASSLGRLNLMDPAATSGAVDYGASAGSSMVRYGLTTDLTVEGQLQTAPQLTTRGFGTTYRAGDIGTFQAGATQSTFDAVNAWRYRFGYSVNMADAVTLGVSGEDIGAGYNDLSSYNNGGSNARQLRSTFSAGVPISGWGTLSGTYSSGVTASSDPNERRVGLEQSMMLAPKVRFALGADRDLVSGDYEWRARLSMPVDAFMRGRWLGF</sequence>
<evidence type="ECO:0000313" key="3">
    <source>
        <dbReference type="Proteomes" id="UP000216913"/>
    </source>
</evidence>
<feature type="region of interest" description="Disordered" evidence="1">
    <location>
        <begin position="126"/>
        <end position="161"/>
    </location>
</feature>
<comment type="caution">
    <text evidence="2">The sequence shown here is derived from an EMBL/GenBank/DDBJ whole genome shotgun (WGS) entry which is preliminary data.</text>
</comment>
<gene>
    <name evidence="2" type="ORF">CAL25_20635</name>
</gene>
<accession>A0A261T7P5</accession>
<dbReference type="Proteomes" id="UP000216913">
    <property type="component" value="Unassembled WGS sequence"/>
</dbReference>
<organism evidence="2 3">
    <name type="scientific">Bordetella genomosp. 5</name>
    <dbReference type="NCBI Taxonomy" id="1395608"/>
    <lineage>
        <taxon>Bacteria</taxon>
        <taxon>Pseudomonadati</taxon>
        <taxon>Pseudomonadota</taxon>
        <taxon>Betaproteobacteria</taxon>
        <taxon>Burkholderiales</taxon>
        <taxon>Alcaligenaceae</taxon>
        <taxon>Bordetella</taxon>
    </lineage>
</organism>
<proteinExistence type="predicted"/>
<evidence type="ECO:0000313" key="2">
    <source>
        <dbReference type="EMBL" id="OZI45649.1"/>
    </source>
</evidence>
<reference evidence="2 3" key="1">
    <citation type="submission" date="2017-05" db="EMBL/GenBank/DDBJ databases">
        <title>Complete and WGS of Bordetella genogroups.</title>
        <authorList>
            <person name="Spilker T."/>
            <person name="LiPuma J."/>
        </authorList>
    </citation>
    <scope>NUCLEOTIDE SEQUENCE [LARGE SCALE GENOMIC DNA]</scope>
    <source>
        <strain evidence="2 3">AU10456</strain>
    </source>
</reference>
<dbReference type="OrthoDB" id="8676179at2"/>
<name>A0A261T7P5_9BORD</name>
<evidence type="ECO:0000256" key="1">
    <source>
        <dbReference type="SAM" id="MobiDB-lite"/>
    </source>
</evidence>
<dbReference type="EMBL" id="NEVP01000012">
    <property type="protein sequence ID" value="OZI45649.1"/>
    <property type="molecule type" value="Genomic_DNA"/>
</dbReference>
<feature type="region of interest" description="Disordered" evidence="1">
    <location>
        <begin position="44"/>
        <end position="78"/>
    </location>
</feature>
<keyword evidence="3" id="KW-1185">Reference proteome</keyword>